<proteinExistence type="predicted"/>
<sequence>MSKVILSFPYSGAIQEFFAKELAGDSFGQNHGYYKTLWGNNSEEISRLSLTLFTLYDEIIFSPVDNPLPDSNSFWLDEEYYHPDFGLRMPSRPSSIGIDYIEHQSYIDWVLTDPVIARVLTNIPKHAKKQILFQVVCDVELSLRYGAEVISSNGRRLIMKRLCEIDPQYHNVSKNIVNFSDPIMHSAELIVPDFEISSIDLLHHIKQDKDTRKYGAKVTSILKANVNRHGFNRHLRVI</sequence>
<gene>
    <name evidence="1" type="ORF">HU722_16080</name>
</gene>
<accession>A0A8H9YSL0</accession>
<evidence type="ECO:0000313" key="1">
    <source>
        <dbReference type="EMBL" id="MBC3293036.1"/>
    </source>
</evidence>
<organism evidence="1">
    <name type="scientific">Pseudomonas tritici</name>
    <dbReference type="NCBI Taxonomy" id="2745518"/>
    <lineage>
        <taxon>Bacteria</taxon>
        <taxon>Pseudomonadati</taxon>
        <taxon>Pseudomonadota</taxon>
        <taxon>Gammaproteobacteria</taxon>
        <taxon>Pseudomonadales</taxon>
        <taxon>Pseudomonadaceae</taxon>
        <taxon>Pseudomonas</taxon>
    </lineage>
</organism>
<name>A0A8H9YSL0_9PSED</name>
<protein>
    <submittedName>
        <fullName evidence="1">Uncharacterized protein</fullName>
    </submittedName>
</protein>
<reference evidence="1" key="1">
    <citation type="journal article" date="2020" name="Microorganisms">
        <title>Reliable Identification of Environmental Pseudomonas Isolates Using the rpoD Gene.</title>
        <authorList>
            <consortium name="The Broad Institute Genome Sequencing Platform"/>
            <person name="Girard L."/>
            <person name="Lood C."/>
            <person name="Rokni-Zadeh H."/>
            <person name="van Noort V."/>
            <person name="Lavigne R."/>
            <person name="De Mot R."/>
        </authorList>
    </citation>
    <scope>NUCLEOTIDE SEQUENCE [LARGE SCALE GENOMIC DNA]</scope>
    <source>
        <strain evidence="1">SWRI145</strain>
    </source>
</reference>
<dbReference type="AlphaFoldDB" id="A0A8H9YSL0"/>
<dbReference type="EMBL" id="JABWQF010000008">
    <property type="protein sequence ID" value="MBC3293036.1"/>
    <property type="molecule type" value="Genomic_DNA"/>
</dbReference>
<comment type="caution">
    <text evidence="1">The sequence shown here is derived from an EMBL/GenBank/DDBJ whole genome shotgun (WGS) entry which is preliminary data.</text>
</comment>